<dbReference type="AlphaFoldDB" id="A0AAV9AQV4"/>
<gene>
    <name evidence="1" type="ORF">QJS04_geneDACA000194</name>
</gene>
<evidence type="ECO:0000313" key="1">
    <source>
        <dbReference type="EMBL" id="KAK1266640.1"/>
    </source>
</evidence>
<organism evidence="1 2">
    <name type="scientific">Acorus gramineus</name>
    <name type="common">Dwarf sweet flag</name>
    <dbReference type="NCBI Taxonomy" id="55184"/>
    <lineage>
        <taxon>Eukaryota</taxon>
        <taxon>Viridiplantae</taxon>
        <taxon>Streptophyta</taxon>
        <taxon>Embryophyta</taxon>
        <taxon>Tracheophyta</taxon>
        <taxon>Spermatophyta</taxon>
        <taxon>Magnoliopsida</taxon>
        <taxon>Liliopsida</taxon>
        <taxon>Acoraceae</taxon>
        <taxon>Acorus</taxon>
    </lineage>
</organism>
<sequence>MGRFLSLSVLFEERESQWKWICSVVYDPNEDTGRLGLWEELNQVKYGWGLPSRVLGDF</sequence>
<proteinExistence type="predicted"/>
<dbReference type="EMBL" id="JAUJYN010000007">
    <property type="protein sequence ID" value="KAK1266640.1"/>
    <property type="molecule type" value="Genomic_DNA"/>
</dbReference>
<accession>A0AAV9AQV4</accession>
<dbReference type="Proteomes" id="UP001179952">
    <property type="component" value="Unassembled WGS sequence"/>
</dbReference>
<keyword evidence="2" id="KW-1185">Reference proteome</keyword>
<name>A0AAV9AQV4_ACOGR</name>
<evidence type="ECO:0000313" key="2">
    <source>
        <dbReference type="Proteomes" id="UP001179952"/>
    </source>
</evidence>
<comment type="caution">
    <text evidence="1">The sequence shown here is derived from an EMBL/GenBank/DDBJ whole genome shotgun (WGS) entry which is preliminary data.</text>
</comment>
<protein>
    <submittedName>
        <fullName evidence="1">Uncharacterized protein</fullName>
    </submittedName>
</protein>
<reference evidence="1" key="2">
    <citation type="submission" date="2023-06" db="EMBL/GenBank/DDBJ databases">
        <authorList>
            <person name="Ma L."/>
            <person name="Liu K.-W."/>
            <person name="Li Z."/>
            <person name="Hsiao Y.-Y."/>
            <person name="Qi Y."/>
            <person name="Fu T."/>
            <person name="Tang G."/>
            <person name="Zhang D."/>
            <person name="Sun W.-H."/>
            <person name="Liu D.-K."/>
            <person name="Li Y."/>
            <person name="Chen G.-Z."/>
            <person name="Liu X.-D."/>
            <person name="Liao X.-Y."/>
            <person name="Jiang Y.-T."/>
            <person name="Yu X."/>
            <person name="Hao Y."/>
            <person name="Huang J."/>
            <person name="Zhao X.-W."/>
            <person name="Ke S."/>
            <person name="Chen Y.-Y."/>
            <person name="Wu W.-L."/>
            <person name="Hsu J.-L."/>
            <person name="Lin Y.-F."/>
            <person name="Huang M.-D."/>
            <person name="Li C.-Y."/>
            <person name="Huang L."/>
            <person name="Wang Z.-W."/>
            <person name="Zhao X."/>
            <person name="Zhong W.-Y."/>
            <person name="Peng D.-H."/>
            <person name="Ahmad S."/>
            <person name="Lan S."/>
            <person name="Zhang J.-S."/>
            <person name="Tsai W.-C."/>
            <person name="Van De Peer Y."/>
            <person name="Liu Z.-J."/>
        </authorList>
    </citation>
    <scope>NUCLEOTIDE SEQUENCE</scope>
    <source>
        <strain evidence="1">SCP</strain>
        <tissue evidence="1">Leaves</tissue>
    </source>
</reference>
<reference evidence="1" key="1">
    <citation type="journal article" date="2023" name="Nat. Commun.">
        <title>Diploid and tetraploid genomes of Acorus and the evolution of monocots.</title>
        <authorList>
            <person name="Ma L."/>
            <person name="Liu K.W."/>
            <person name="Li Z."/>
            <person name="Hsiao Y.Y."/>
            <person name="Qi Y."/>
            <person name="Fu T."/>
            <person name="Tang G.D."/>
            <person name="Zhang D."/>
            <person name="Sun W.H."/>
            <person name="Liu D.K."/>
            <person name="Li Y."/>
            <person name="Chen G.Z."/>
            <person name="Liu X.D."/>
            <person name="Liao X.Y."/>
            <person name="Jiang Y.T."/>
            <person name="Yu X."/>
            <person name="Hao Y."/>
            <person name="Huang J."/>
            <person name="Zhao X.W."/>
            <person name="Ke S."/>
            <person name="Chen Y.Y."/>
            <person name="Wu W.L."/>
            <person name="Hsu J.L."/>
            <person name="Lin Y.F."/>
            <person name="Huang M.D."/>
            <person name="Li C.Y."/>
            <person name="Huang L."/>
            <person name="Wang Z.W."/>
            <person name="Zhao X."/>
            <person name="Zhong W.Y."/>
            <person name="Peng D.H."/>
            <person name="Ahmad S."/>
            <person name="Lan S."/>
            <person name="Zhang J.S."/>
            <person name="Tsai W.C."/>
            <person name="Van de Peer Y."/>
            <person name="Liu Z.J."/>
        </authorList>
    </citation>
    <scope>NUCLEOTIDE SEQUENCE</scope>
    <source>
        <strain evidence="1">SCP</strain>
    </source>
</reference>